<proteinExistence type="predicted"/>
<dbReference type="EMBL" id="JACOPN010000008">
    <property type="protein sequence ID" value="MBC5717884.1"/>
    <property type="molecule type" value="Genomic_DNA"/>
</dbReference>
<accession>A0A8J6M215</accession>
<reference evidence="1" key="1">
    <citation type="submission" date="2020-08" db="EMBL/GenBank/DDBJ databases">
        <title>Genome public.</title>
        <authorList>
            <person name="Liu C."/>
            <person name="Sun Q."/>
        </authorList>
    </citation>
    <scope>NUCLEOTIDE SEQUENCE</scope>
    <source>
        <strain evidence="1">BX5</strain>
    </source>
</reference>
<keyword evidence="2" id="KW-1185">Reference proteome</keyword>
<dbReference type="Proteomes" id="UP000602260">
    <property type="component" value="Unassembled WGS sequence"/>
</dbReference>
<evidence type="ECO:0000313" key="2">
    <source>
        <dbReference type="Proteomes" id="UP000602260"/>
    </source>
</evidence>
<dbReference type="RefSeq" id="WP_186879041.1">
    <property type="nucleotide sequence ID" value="NZ_JACOPN010000008.1"/>
</dbReference>
<sequence>MKDQLISEISKQLNIAETAGTESLCKAIYSTTGKMALASIWDHPEDEKFVSIQHFKKRAAQVLDAYLSIYPEAGHRFPLDRSGIIEDIYETYRRNGFFYHSSHRLYPAAPSTGGMGQCALYRGVPPEKPCYMSGLGLYGVTKAAEHSQSAAEMFEMQKQPLSDYLQEVLASNDWNEVEWPDDTEFLRLKPPFSRGYWQEKPDKVETPSMARYGAPNKLYAFYRCLNGHFEQKAIPTWRVDDFRTIGQPGYGEYRRIACGLLEAAQQLPPVAVKFSPNHIVSIKLGYRLPPAEEDFFKLYSWPINYDITQKTPQVFQREMSKIVYPVFKQHLESIGYRFVEE</sequence>
<organism evidence="1 2">
    <name type="scientific">Flintibacter faecis</name>
    <dbReference type="NCBI Taxonomy" id="2763047"/>
    <lineage>
        <taxon>Bacteria</taxon>
        <taxon>Bacillati</taxon>
        <taxon>Bacillota</taxon>
        <taxon>Clostridia</taxon>
        <taxon>Eubacteriales</taxon>
        <taxon>Flintibacter</taxon>
    </lineage>
</organism>
<gene>
    <name evidence="1" type="ORF">H8S55_11260</name>
</gene>
<evidence type="ECO:0000313" key="1">
    <source>
        <dbReference type="EMBL" id="MBC5717884.1"/>
    </source>
</evidence>
<protein>
    <submittedName>
        <fullName evidence="1">Uncharacterized protein</fullName>
    </submittedName>
</protein>
<dbReference type="AlphaFoldDB" id="A0A8J6M215"/>
<comment type="caution">
    <text evidence="1">The sequence shown here is derived from an EMBL/GenBank/DDBJ whole genome shotgun (WGS) entry which is preliminary data.</text>
</comment>
<name>A0A8J6M215_9FIRM</name>